<organism evidence="1">
    <name type="scientific">Thermus islandicus</name>
    <dbReference type="NCBI Taxonomy" id="540988"/>
    <lineage>
        <taxon>Bacteria</taxon>
        <taxon>Thermotogati</taxon>
        <taxon>Deinococcota</taxon>
        <taxon>Deinococci</taxon>
        <taxon>Thermales</taxon>
        <taxon>Thermaceae</taxon>
        <taxon>Thermus</taxon>
    </lineage>
</organism>
<protein>
    <submittedName>
        <fullName evidence="1">Uncharacterized protein</fullName>
    </submittedName>
</protein>
<evidence type="ECO:0000313" key="1">
    <source>
        <dbReference type="EMBL" id="HEH82116.1"/>
    </source>
</evidence>
<name>A0A7C2C026_9DEIN</name>
<comment type="caution">
    <text evidence="1">The sequence shown here is derived from an EMBL/GenBank/DDBJ whole genome shotgun (WGS) entry which is preliminary data.</text>
</comment>
<gene>
    <name evidence="1" type="ORF">ENP73_03760</name>
</gene>
<dbReference type="EMBL" id="DSKL01000159">
    <property type="protein sequence ID" value="HEH82116.1"/>
    <property type="molecule type" value="Genomic_DNA"/>
</dbReference>
<accession>A0A7C2C026</accession>
<dbReference type="Gene3D" id="2.130.10.10">
    <property type="entry name" value="YVTN repeat-like/Quinoprotein amine dehydrogenase"/>
    <property type="match status" value="1"/>
</dbReference>
<reference evidence="1" key="1">
    <citation type="journal article" date="2020" name="mSystems">
        <title>Genome- and Community-Level Interaction Insights into Carbon Utilization and Element Cycling Functions of Hydrothermarchaeota in Hydrothermal Sediment.</title>
        <authorList>
            <person name="Zhou Z."/>
            <person name="Liu Y."/>
            <person name="Xu W."/>
            <person name="Pan J."/>
            <person name="Luo Z.H."/>
            <person name="Li M."/>
        </authorList>
    </citation>
    <scope>NUCLEOTIDE SEQUENCE [LARGE SCALE GENOMIC DNA]</scope>
    <source>
        <strain evidence="1">SpSt-246</strain>
    </source>
</reference>
<sequence length="634" mass="67655">MTQGSTATFQVTLTSQNGFQGEVPLSLADGQDPVPQGLSIASTDPSPISLFPNASVQVTVTLSADAQLAPGTYRLTLRAQGGSVVQEKPLTVQVVQPPVEVHPSLLEVQMSNSGHYGFLSGSVTFRLFVRPPSNLSNYVLLEVRGPNGESVGGLSLNPGSVYVDPQRENTYTITLSVTSGGAQENVAKFWVPGDNPLRLRLKAGQTVEEVPITLRVVASPPGLVWSGRYMSDWGVKASPFPIAADSQGNVFGMLLHLTANTTYAPYIPYILGLAPDGRVLTKFPLEGITIPGNYPVEARKAVALDSQGNIYALVATTVSGRNVLILRKVSQSGATFWEVQIDPADVEWNHHSSRVAVGPEGRVYLSYGLSNYPQNVPPYGVVEAREGATGALIWRREFIATRTTPPDPQGNTTTYRVETHAMNGLVVGPDGSVYVAGEAFGNLFESLYGASNPNDSVSGSGWVAKLDPADGSIVWGRQFIGQLPPPYTGSAYPVDIALTPDGSRLYMVGGTSMNFPPYTNQGFQDGLLMVFDAQSGTLLNYKLYGGPSSDGLGGLGFTPDGRYVYLVYTSRFPAVLKVSTDTLDLQNPVWTYPAGEALWGVWRNPLVVSGAGGEFVYVPFSLASGPDGLQRILP</sequence>
<proteinExistence type="predicted"/>
<dbReference type="AlphaFoldDB" id="A0A7C2C026"/>
<dbReference type="SUPFAM" id="SSF50998">
    <property type="entry name" value="Quinoprotein alcohol dehydrogenase-like"/>
    <property type="match status" value="1"/>
</dbReference>
<dbReference type="InterPro" id="IPR015943">
    <property type="entry name" value="WD40/YVTN_repeat-like_dom_sf"/>
</dbReference>
<dbReference type="InterPro" id="IPR011047">
    <property type="entry name" value="Quinoprotein_ADH-like_sf"/>
</dbReference>